<dbReference type="SMART" id="SM00573">
    <property type="entry name" value="HSA"/>
    <property type="match status" value="1"/>
</dbReference>
<dbReference type="GO" id="GO:0016787">
    <property type="term" value="F:hydrolase activity"/>
    <property type="evidence" value="ECO:0007669"/>
    <property type="project" value="UniProtKB-KW"/>
</dbReference>
<feature type="region of interest" description="Disordered" evidence="9">
    <location>
        <begin position="1276"/>
        <end position="1295"/>
    </location>
</feature>
<dbReference type="PROSITE" id="PS50014">
    <property type="entry name" value="BROMODOMAIN_2"/>
    <property type="match status" value="1"/>
</dbReference>
<dbReference type="EMBL" id="CAJNOU010001531">
    <property type="protein sequence ID" value="CAF1217849.1"/>
    <property type="molecule type" value="Genomic_DNA"/>
</dbReference>
<dbReference type="Gene3D" id="1.20.5.170">
    <property type="match status" value="1"/>
</dbReference>
<evidence type="ECO:0000256" key="3">
    <source>
        <dbReference type="ARBA" id="ARBA00023015"/>
    </source>
</evidence>
<feature type="region of interest" description="Disordered" evidence="9">
    <location>
        <begin position="347"/>
        <end position="393"/>
    </location>
</feature>
<dbReference type="PRINTS" id="PR00503">
    <property type="entry name" value="BROMODOMAIN"/>
</dbReference>
<dbReference type="PANTHER" id="PTHR10799">
    <property type="entry name" value="SNF2/RAD54 HELICASE FAMILY"/>
    <property type="match status" value="1"/>
</dbReference>
<accession>A0A814XP83</accession>
<dbReference type="PROSITE" id="PS51192">
    <property type="entry name" value="HELICASE_ATP_BIND_1"/>
    <property type="match status" value="2"/>
</dbReference>
<evidence type="ECO:0000256" key="1">
    <source>
        <dbReference type="ARBA" id="ARBA00004123"/>
    </source>
</evidence>
<dbReference type="InterPro" id="IPR029295">
    <property type="entry name" value="SnAC"/>
</dbReference>
<dbReference type="Pfam" id="PF00176">
    <property type="entry name" value="SNF2-rel_dom"/>
    <property type="match status" value="1"/>
</dbReference>
<feature type="domain" description="Helicase ATP-binding" evidence="11">
    <location>
        <begin position="453"/>
        <end position="524"/>
    </location>
</feature>
<dbReference type="Gene3D" id="3.40.50.300">
    <property type="entry name" value="P-loop containing nucleotide triphosphate hydrolases"/>
    <property type="match status" value="1"/>
</dbReference>
<feature type="domain" description="Helicase C-terminal" evidence="12">
    <location>
        <begin position="844"/>
        <end position="1007"/>
    </location>
</feature>
<dbReference type="SUPFAM" id="SSF52540">
    <property type="entry name" value="P-loop containing nucleoside triphosphate hydrolases"/>
    <property type="match status" value="3"/>
</dbReference>
<dbReference type="SMART" id="SM00297">
    <property type="entry name" value="BROMO"/>
    <property type="match status" value="1"/>
</dbReference>
<feature type="domain" description="HSA" evidence="13">
    <location>
        <begin position="236"/>
        <end position="308"/>
    </location>
</feature>
<organism evidence="14 15">
    <name type="scientific">Rotaria sordida</name>
    <dbReference type="NCBI Taxonomy" id="392033"/>
    <lineage>
        <taxon>Eukaryota</taxon>
        <taxon>Metazoa</taxon>
        <taxon>Spiralia</taxon>
        <taxon>Gnathifera</taxon>
        <taxon>Rotifera</taxon>
        <taxon>Eurotatoria</taxon>
        <taxon>Bdelloidea</taxon>
        <taxon>Philodinida</taxon>
        <taxon>Philodinidae</taxon>
        <taxon>Rotaria</taxon>
    </lineage>
</organism>
<keyword evidence="7" id="KW-0539">Nucleus</keyword>
<dbReference type="SMART" id="SM00487">
    <property type="entry name" value="DEXDc"/>
    <property type="match status" value="1"/>
</dbReference>
<dbReference type="InterPro" id="IPR014001">
    <property type="entry name" value="Helicase_ATP-bd"/>
</dbReference>
<dbReference type="FunFam" id="3.40.50.10810:FF:000008">
    <property type="entry name" value="Chromatin structure-remodeling complex subunit snf21"/>
    <property type="match status" value="1"/>
</dbReference>
<dbReference type="Proteomes" id="UP000663889">
    <property type="component" value="Unassembled WGS sequence"/>
</dbReference>
<dbReference type="CDD" id="cd17996">
    <property type="entry name" value="DEXHc_SMARCA2_SMARCA4"/>
    <property type="match status" value="1"/>
</dbReference>
<reference evidence="14" key="1">
    <citation type="submission" date="2021-02" db="EMBL/GenBank/DDBJ databases">
        <authorList>
            <person name="Nowell W R."/>
        </authorList>
    </citation>
    <scope>NUCLEOTIDE SEQUENCE</scope>
</reference>
<dbReference type="InterPro" id="IPR001487">
    <property type="entry name" value="Bromodomain"/>
</dbReference>
<dbReference type="Gene3D" id="3.40.50.10810">
    <property type="entry name" value="Tandem AAA-ATPase domain"/>
    <property type="match status" value="2"/>
</dbReference>
<proteinExistence type="predicted"/>
<dbReference type="InterPro" id="IPR014012">
    <property type="entry name" value="HSA_dom"/>
</dbReference>
<feature type="domain" description="Bromo" evidence="10">
    <location>
        <begin position="1329"/>
        <end position="1399"/>
    </location>
</feature>
<keyword evidence="6" id="KW-0804">Transcription</keyword>
<dbReference type="FunFam" id="3.40.50.300:FF:003020">
    <property type="entry name" value="SNF2-related domain-containing protein"/>
    <property type="match status" value="1"/>
</dbReference>
<keyword evidence="5" id="KW-0010">Activator</keyword>
<dbReference type="InterPro" id="IPR001650">
    <property type="entry name" value="Helicase_C-like"/>
</dbReference>
<feature type="compositionally biased region" description="Acidic residues" evidence="9">
    <location>
        <begin position="1502"/>
        <end position="1512"/>
    </location>
</feature>
<feature type="compositionally biased region" description="Low complexity" evidence="9">
    <location>
        <begin position="1438"/>
        <end position="1453"/>
    </location>
</feature>
<dbReference type="CDD" id="cd18793">
    <property type="entry name" value="SF2_C_SNF"/>
    <property type="match status" value="1"/>
</dbReference>
<name>A0A814XP83_9BILA</name>
<dbReference type="GO" id="GO:0042393">
    <property type="term" value="F:histone binding"/>
    <property type="evidence" value="ECO:0007669"/>
    <property type="project" value="InterPro"/>
</dbReference>
<evidence type="ECO:0000259" key="10">
    <source>
        <dbReference type="PROSITE" id="PS50014"/>
    </source>
</evidence>
<feature type="compositionally biased region" description="Low complexity" evidence="9">
    <location>
        <begin position="1142"/>
        <end position="1154"/>
    </location>
</feature>
<dbReference type="Pfam" id="PF00271">
    <property type="entry name" value="Helicase_C"/>
    <property type="match status" value="1"/>
</dbReference>
<protein>
    <submittedName>
        <fullName evidence="14">Uncharacterized protein</fullName>
    </submittedName>
</protein>
<dbReference type="SMART" id="SM00490">
    <property type="entry name" value="HELICc"/>
    <property type="match status" value="1"/>
</dbReference>
<keyword evidence="4 8" id="KW-0103">Bromodomain</keyword>
<evidence type="ECO:0000256" key="5">
    <source>
        <dbReference type="ARBA" id="ARBA00023159"/>
    </source>
</evidence>
<keyword evidence="3" id="KW-0805">Transcription regulation</keyword>
<feature type="region of interest" description="Disordered" evidence="9">
    <location>
        <begin position="1438"/>
        <end position="1512"/>
    </location>
</feature>
<dbReference type="PROSITE" id="PS51204">
    <property type="entry name" value="HSA"/>
    <property type="match status" value="1"/>
</dbReference>
<comment type="caution">
    <text evidence="14">The sequence shown here is derived from an EMBL/GenBank/DDBJ whole genome shotgun (WGS) entry which is preliminary data.</text>
</comment>
<feature type="compositionally biased region" description="Polar residues" evidence="9">
    <location>
        <begin position="1277"/>
        <end position="1295"/>
    </location>
</feature>
<dbReference type="GO" id="GO:0005634">
    <property type="term" value="C:nucleus"/>
    <property type="evidence" value="ECO:0007669"/>
    <property type="project" value="UniProtKB-SubCell"/>
</dbReference>
<dbReference type="PROSITE" id="PS51194">
    <property type="entry name" value="HELICASE_CTER"/>
    <property type="match status" value="1"/>
</dbReference>
<evidence type="ECO:0000256" key="2">
    <source>
        <dbReference type="ARBA" id="ARBA00022801"/>
    </source>
</evidence>
<evidence type="ECO:0000256" key="9">
    <source>
        <dbReference type="SAM" id="MobiDB-lite"/>
    </source>
</evidence>
<dbReference type="Gene3D" id="1.20.920.10">
    <property type="entry name" value="Bromodomain-like"/>
    <property type="match status" value="1"/>
</dbReference>
<evidence type="ECO:0000256" key="6">
    <source>
        <dbReference type="ARBA" id="ARBA00023163"/>
    </source>
</evidence>
<feature type="region of interest" description="Disordered" evidence="9">
    <location>
        <begin position="1082"/>
        <end position="1166"/>
    </location>
</feature>
<dbReference type="SUPFAM" id="SSF47370">
    <property type="entry name" value="Bromodomain"/>
    <property type="match status" value="1"/>
</dbReference>
<dbReference type="GO" id="GO:0005524">
    <property type="term" value="F:ATP binding"/>
    <property type="evidence" value="ECO:0007669"/>
    <property type="project" value="InterPro"/>
</dbReference>
<dbReference type="InterPro" id="IPR000330">
    <property type="entry name" value="SNF2_N"/>
</dbReference>
<dbReference type="SMART" id="SM01314">
    <property type="entry name" value="SnAC"/>
    <property type="match status" value="1"/>
</dbReference>
<keyword evidence="2" id="KW-0378">Hydrolase</keyword>
<evidence type="ECO:0000259" key="13">
    <source>
        <dbReference type="PROSITE" id="PS51204"/>
    </source>
</evidence>
<feature type="compositionally biased region" description="Polar residues" evidence="9">
    <location>
        <begin position="367"/>
        <end position="376"/>
    </location>
</feature>
<gene>
    <name evidence="14" type="ORF">SEV965_LOCUS22020</name>
</gene>
<evidence type="ECO:0000259" key="11">
    <source>
        <dbReference type="PROSITE" id="PS51192"/>
    </source>
</evidence>
<evidence type="ECO:0000256" key="8">
    <source>
        <dbReference type="PROSITE-ProRule" id="PRU00035"/>
    </source>
</evidence>
<sequence length="1512" mass="174842">MATADNDSASVIKIDPSEIDHLRVNVLKSQISTYRLLARNLPVSDSLLQSCSYKVQLATLLQNHIQQQQQSETIQPTTIVLGTNQYDSDSSLKFSSATNMYRWLVGSIEMNDNNNNNNNNNDDDSIPTRIRQHPICLNPLYIQQEREKRVLNRISNRLQELEHMPAQMSVELRTQALIELKSLKLLQFQKQLRSEILNTMKKDTLIQTALNPRAYKRPKRHHLREARSTEQYEQQRKIEIEQGQRAKHHEFLNAVQNHARDFREYHRRYSLSTIRMNKAIQAYFANNERELIREKERKEKERIKRLMNEDEEGYRKLVDEKKDARLALLLSQTDAYIDNLKQLVRQHQQANRSRGRPAKTLSDKPEQSVTTVINRPTTEEESKPTPIVDQTGNDEAIRDAVKIAATNEDDEYDAKESYYSIAHRIREPITEQSHMLVGGQLKPYQLQGLEWLVSLYNNNLNGILADEMGLGKTIQTIALIVYLIECKKNLEPSLIIVPLSTLSNWAAEFRRWAPDVTVIQYKGLEWLVSLYNNNLNGILADEMGLGKTIQTIALIVYLIDCKKNPGPSLIIVPLSTLSNWAAEFQRWAPDVVVIQYKGLPHVRKMLGQTIRTNRFNVLLTTYEYIMRDRSILSKISWKYLIVDEGHRMKNHHCKLTQILNTYYVHAPHRLLLTGTPLQNNLPELWALLNFILPTIFKCSTTFTDWFNAPFATLPSEKVELNHEETLLIIRRLHKVLRPFLLRRLKKEVESQLPEKVEYIIKCELSALQRCLYHAMSKNRTLIIENQNGKSGRRALMNKLMQLRKICNHPFLFEEIEERLAQSLGYKDGFINGPDLFRVSGKFELLDRILPKLKATGHKVLLFCQMTAVMDLLEIYFAYRNYTYLRLDGTTKADDRCELLKNFNDDRIDCFIFLLSTRAGGVGLNLQKADTVILFDSDWNPHQDQQAQDRAHRIGQKNEVRVLRLMTINTIEEKILACARYKLNVDEKVIQAGMFNRSSTSSERHDYLEQLIEGEDDSKDDDEDIPDDEILNQMTARTEGEFNLFNRMDVARREYESLHGVGSGGDGANERRLWKLPTPIITTTTTTTTTDDTKLLTPRVKRKKESDNEDSTDQSTKILPNEKKITTGFIDPSDDEGTRGGEETTTTTTTTNDEPTPSPLEDLDDEEDVDFSQATPSVHRKMKINRLITEDELPEWLKNDVEEVEKTLENDEDFGKGRRQRKDIDYSDNLTEREFLQALEEGNLDGAVEQKRLKKQNRKNILSTSQDNDIDLDETEARSSFDNPSTPIIHQQNFSSKRGSVKKRLQTVDPKIAPQCRLLLERLLAYRTDDNRHLAQPFIRLPGQKQLPIYYQTIKDPIDFQRIKRKIDTYRYSHLDEFQSDIELLVQNAQTFNCETSLIFADSILLEKVYRNLREQLDAGLLEVPTTTEQQSTTAITTTTITTTTTTTTTTPRTSSRRGRGTRITTPITTNGEVSRRGRKRKLTILKDDDESDDEQQQQQQPSEDEHDDGDFE</sequence>
<feature type="compositionally biased region" description="Low complexity" evidence="9">
    <location>
        <begin position="1082"/>
        <end position="1097"/>
    </location>
</feature>
<evidence type="ECO:0000313" key="15">
    <source>
        <dbReference type="Proteomes" id="UP000663889"/>
    </source>
</evidence>
<feature type="domain" description="Helicase ATP-binding" evidence="11">
    <location>
        <begin position="528"/>
        <end position="694"/>
    </location>
</feature>
<dbReference type="Pfam" id="PF07529">
    <property type="entry name" value="HSA"/>
    <property type="match status" value="1"/>
</dbReference>
<evidence type="ECO:0000256" key="4">
    <source>
        <dbReference type="ARBA" id="ARBA00023117"/>
    </source>
</evidence>
<evidence type="ECO:0000313" key="14">
    <source>
        <dbReference type="EMBL" id="CAF1217849.1"/>
    </source>
</evidence>
<comment type="subcellular location">
    <subcellularLocation>
        <location evidence="1">Nucleus</location>
    </subcellularLocation>
</comment>
<dbReference type="Pfam" id="PF14619">
    <property type="entry name" value="SnAC"/>
    <property type="match status" value="1"/>
</dbReference>
<dbReference type="Pfam" id="PF00439">
    <property type="entry name" value="Bromodomain"/>
    <property type="match status" value="1"/>
</dbReference>
<dbReference type="InterPro" id="IPR049730">
    <property type="entry name" value="SNF2/RAD54-like_C"/>
</dbReference>
<evidence type="ECO:0000256" key="7">
    <source>
        <dbReference type="ARBA" id="ARBA00023242"/>
    </source>
</evidence>
<dbReference type="InterPro" id="IPR027417">
    <property type="entry name" value="P-loop_NTPase"/>
</dbReference>
<dbReference type="InterPro" id="IPR036427">
    <property type="entry name" value="Bromodomain-like_sf"/>
</dbReference>
<dbReference type="InterPro" id="IPR038718">
    <property type="entry name" value="SNF2-like_sf"/>
</dbReference>
<evidence type="ECO:0000259" key="12">
    <source>
        <dbReference type="PROSITE" id="PS51194"/>
    </source>
</evidence>